<protein>
    <recommendedName>
        <fullName evidence="4">PDGLE domain-containing protein</fullName>
    </recommendedName>
</protein>
<proteinExistence type="predicted"/>
<keyword evidence="1" id="KW-0812">Transmembrane</keyword>
<feature type="transmembrane region" description="Helical" evidence="1">
    <location>
        <begin position="82"/>
        <end position="104"/>
    </location>
</feature>
<organism evidence="2 3">
    <name type="scientific">Frondihabitans sucicola</name>
    <dbReference type="NCBI Taxonomy" id="1268041"/>
    <lineage>
        <taxon>Bacteria</taxon>
        <taxon>Bacillati</taxon>
        <taxon>Actinomycetota</taxon>
        <taxon>Actinomycetes</taxon>
        <taxon>Micrococcales</taxon>
        <taxon>Microbacteriaceae</taxon>
        <taxon>Frondihabitans</taxon>
    </lineage>
</organism>
<evidence type="ECO:0000313" key="2">
    <source>
        <dbReference type="EMBL" id="BDZ52400.1"/>
    </source>
</evidence>
<reference evidence="3" key="1">
    <citation type="journal article" date="2019" name="Int. J. Syst. Evol. Microbiol.">
        <title>The Global Catalogue of Microorganisms (GCM) 10K type strain sequencing project: providing services to taxonomists for standard genome sequencing and annotation.</title>
        <authorList>
            <consortium name="The Broad Institute Genomics Platform"/>
            <consortium name="The Broad Institute Genome Sequencing Center for Infectious Disease"/>
            <person name="Wu L."/>
            <person name="Ma J."/>
        </authorList>
    </citation>
    <scope>NUCLEOTIDE SEQUENCE [LARGE SCALE GENOMIC DNA]</scope>
    <source>
        <strain evidence="3">NBRC 108728</strain>
    </source>
</reference>
<dbReference type="EMBL" id="AP027733">
    <property type="protein sequence ID" value="BDZ52400.1"/>
    <property type="molecule type" value="Genomic_DNA"/>
</dbReference>
<geneLocation type="plasmid" evidence="2 3">
    <name>pNBRC108728a</name>
</geneLocation>
<keyword evidence="1" id="KW-1133">Transmembrane helix</keyword>
<evidence type="ECO:0000313" key="3">
    <source>
        <dbReference type="Proteomes" id="UP001321486"/>
    </source>
</evidence>
<keyword evidence="2" id="KW-0614">Plasmid</keyword>
<name>A0ABM8GVA8_9MICO</name>
<dbReference type="Proteomes" id="UP001321486">
    <property type="component" value="Plasmid pNBRC108728a"/>
</dbReference>
<keyword evidence="3" id="KW-1185">Reference proteome</keyword>
<keyword evidence="1" id="KW-0472">Membrane</keyword>
<dbReference type="RefSeq" id="WP_286347258.1">
    <property type="nucleotide sequence ID" value="NZ_AP027733.1"/>
</dbReference>
<evidence type="ECO:0008006" key="4">
    <source>
        <dbReference type="Google" id="ProtNLM"/>
    </source>
</evidence>
<accession>A0ABM8GVA8</accession>
<sequence length="112" mass="11390">MTINAPITRHGASRLKTLPALLCAIAILAAVGCVLMVSHITHSAAAAEIAQDRADLAAVQTGHAAVRVAAESGIWQFVNAPVAAGVLFAVALASVIAAGAVFIIRENRRIGS</sequence>
<gene>
    <name evidence="2" type="ORF">GCM10025867_46410</name>
</gene>
<evidence type="ECO:0000256" key="1">
    <source>
        <dbReference type="SAM" id="Phobius"/>
    </source>
</evidence>